<proteinExistence type="predicted"/>
<sequence length="295" mass="31958">MKGKRIPLFKRAGVVTKTAPETSAPAFAGGSLTDLDMQDGLDLTKESLPSASLGDTSAPLGGTNVFEAPFTDTPIVSGGFSKGKKSDSAPKVITGYSATYLNVPYTLPGSCEVIEKSKLGTVLDAFRATRPLLLKGIGKPYEEFIDPLELQGVIAKHLVKATNASHVLARRVDRLDVDVGLSREGERASQFRVQELEKENEDLLRNQETVYKEKKIATNSSEAFYEELGEETAYCLCHFVKTFKNVNPSMAAHYQEFISGYPSRWFSSLDINAPLSPMEGGESDAVPGAQDSPQA</sequence>
<reference evidence="3 4" key="1">
    <citation type="submission" date="2024-01" db="EMBL/GenBank/DDBJ databases">
        <title>The complete chloroplast genome sequence of Lithospermum erythrorhizon: insights into the phylogenetic relationship among Boraginaceae species and the maternal lineages of purple gromwells.</title>
        <authorList>
            <person name="Okada T."/>
            <person name="Watanabe K."/>
        </authorList>
    </citation>
    <scope>NUCLEOTIDE SEQUENCE [LARGE SCALE GENOMIC DNA]</scope>
</reference>
<gene>
    <name evidence="3" type="ORF">LIER_05247</name>
</gene>
<evidence type="ECO:0000313" key="4">
    <source>
        <dbReference type="Proteomes" id="UP001454036"/>
    </source>
</evidence>
<accession>A0AAV3P059</accession>
<protein>
    <submittedName>
        <fullName evidence="3">Uncharacterized protein</fullName>
    </submittedName>
</protein>
<comment type="caution">
    <text evidence="3">The sequence shown here is derived from an EMBL/GenBank/DDBJ whole genome shotgun (WGS) entry which is preliminary data.</text>
</comment>
<feature type="coiled-coil region" evidence="1">
    <location>
        <begin position="186"/>
        <end position="213"/>
    </location>
</feature>
<dbReference type="AlphaFoldDB" id="A0AAV3P059"/>
<organism evidence="3 4">
    <name type="scientific">Lithospermum erythrorhizon</name>
    <name type="common">Purple gromwell</name>
    <name type="synonym">Lithospermum officinale var. erythrorhizon</name>
    <dbReference type="NCBI Taxonomy" id="34254"/>
    <lineage>
        <taxon>Eukaryota</taxon>
        <taxon>Viridiplantae</taxon>
        <taxon>Streptophyta</taxon>
        <taxon>Embryophyta</taxon>
        <taxon>Tracheophyta</taxon>
        <taxon>Spermatophyta</taxon>
        <taxon>Magnoliopsida</taxon>
        <taxon>eudicotyledons</taxon>
        <taxon>Gunneridae</taxon>
        <taxon>Pentapetalae</taxon>
        <taxon>asterids</taxon>
        <taxon>lamiids</taxon>
        <taxon>Boraginales</taxon>
        <taxon>Boraginaceae</taxon>
        <taxon>Boraginoideae</taxon>
        <taxon>Lithospermeae</taxon>
        <taxon>Lithospermum</taxon>
    </lineage>
</organism>
<evidence type="ECO:0000313" key="3">
    <source>
        <dbReference type="EMBL" id="GAA0144930.1"/>
    </source>
</evidence>
<name>A0AAV3P059_LITER</name>
<keyword evidence="1" id="KW-0175">Coiled coil</keyword>
<feature type="region of interest" description="Disordered" evidence="2">
    <location>
        <begin position="276"/>
        <end position="295"/>
    </location>
</feature>
<dbReference type="EMBL" id="BAABME010000716">
    <property type="protein sequence ID" value="GAA0144930.1"/>
    <property type="molecule type" value="Genomic_DNA"/>
</dbReference>
<evidence type="ECO:0000256" key="2">
    <source>
        <dbReference type="SAM" id="MobiDB-lite"/>
    </source>
</evidence>
<evidence type="ECO:0000256" key="1">
    <source>
        <dbReference type="SAM" id="Coils"/>
    </source>
</evidence>
<dbReference type="Proteomes" id="UP001454036">
    <property type="component" value="Unassembled WGS sequence"/>
</dbReference>
<keyword evidence="4" id="KW-1185">Reference proteome</keyword>